<dbReference type="SUPFAM" id="SSF57667">
    <property type="entry name" value="beta-beta-alpha zinc fingers"/>
    <property type="match status" value="3"/>
</dbReference>
<dbReference type="EMBL" id="CM004388">
    <property type="protein sequence ID" value="OAY56892.1"/>
    <property type="molecule type" value="Genomic_DNA"/>
</dbReference>
<keyword evidence="4" id="KW-0862">Zinc</keyword>
<evidence type="ECO:0000256" key="3">
    <source>
        <dbReference type="ARBA" id="ARBA00022771"/>
    </source>
</evidence>
<organism evidence="7 8">
    <name type="scientific">Manihot esculenta</name>
    <name type="common">Cassava</name>
    <name type="synonym">Jatropha manihot</name>
    <dbReference type="NCBI Taxonomy" id="3983"/>
    <lineage>
        <taxon>Eukaryota</taxon>
        <taxon>Viridiplantae</taxon>
        <taxon>Streptophyta</taxon>
        <taxon>Embryophyta</taxon>
        <taxon>Tracheophyta</taxon>
        <taxon>Spermatophyta</taxon>
        <taxon>Magnoliopsida</taxon>
        <taxon>eudicotyledons</taxon>
        <taxon>Gunneridae</taxon>
        <taxon>Pentapetalae</taxon>
        <taxon>rosids</taxon>
        <taxon>fabids</taxon>
        <taxon>Malpighiales</taxon>
        <taxon>Euphorbiaceae</taxon>
        <taxon>Crotonoideae</taxon>
        <taxon>Manihoteae</taxon>
        <taxon>Manihot</taxon>
    </lineage>
</organism>
<evidence type="ECO:0000256" key="5">
    <source>
        <dbReference type="PROSITE-ProRule" id="PRU00042"/>
    </source>
</evidence>
<evidence type="ECO:0000313" key="7">
    <source>
        <dbReference type="EMBL" id="OAY56892.1"/>
    </source>
</evidence>
<dbReference type="FunFam" id="3.30.160.60:FF:000100">
    <property type="entry name" value="Zinc finger 45-like"/>
    <property type="match status" value="1"/>
</dbReference>
<dbReference type="Proteomes" id="UP000091857">
    <property type="component" value="Chromosome 2"/>
</dbReference>
<evidence type="ECO:0000256" key="1">
    <source>
        <dbReference type="ARBA" id="ARBA00022723"/>
    </source>
</evidence>
<protein>
    <recommendedName>
        <fullName evidence="6">C2H2-type domain-containing protein</fullName>
    </recommendedName>
</protein>
<evidence type="ECO:0000256" key="4">
    <source>
        <dbReference type="ARBA" id="ARBA00022833"/>
    </source>
</evidence>
<dbReference type="SMART" id="SM00355">
    <property type="entry name" value="ZnF_C2H2"/>
    <property type="match status" value="5"/>
</dbReference>
<feature type="domain" description="C2H2-type" evidence="6">
    <location>
        <begin position="411"/>
        <end position="438"/>
    </location>
</feature>
<dbReference type="PROSITE" id="PS50157">
    <property type="entry name" value="ZINC_FINGER_C2H2_2"/>
    <property type="match status" value="5"/>
</dbReference>
<dbReference type="PROSITE" id="PS00028">
    <property type="entry name" value="ZINC_FINGER_C2H2_1"/>
    <property type="match status" value="5"/>
</dbReference>
<sequence>MEQDHEKKHVCKLCNKSFLSGRILGGHMRIHVARDSAKEEVKLENNNMGIEGYGLRENPKKSWKSSGLKHTDGVSVQESLECRVCGKQFEFPRSLHGHMRHHSAEERKGIRCKECGKGFRTLRSLTGHMRLHSEKCKVPTESITGSRPNLVVMTLSDTEPASLVRRKRSNRKRYKVTPNSSFSSLNESVSGFEVEEEVEEVALCLMMLSRGVCKWGEFKSIGEPLDNGSVPFEAKSLYHNNRIGWRSEDGDYVLEDNELFKKKRPREQKLDPCASDSKNQTSECSDCDSDIVCNVEKKIALEVPIENFYQVAESMGPKLEDESRLLLCDAEIKKGIHDATDSSATESESSQEFTAEIGLDLAGLEYVKCTPSKRTTFKACDAKVGKEFCTEMICSTSDFDLADDSKKKSQFQCRICNKMFPTYQALGGHQTFHRATKSSVASKIEQHQEDIETNLLPDKTDLSSKLAKAECVKDSGEEEEENGVTMTNYQSKKSKEHKCHICSKNFVSGQALGGHKRAHHAKAREELNLAMQQEDREMSDAPEINAPDMLDTEANPEYGLESWWAGVRNYKNESLVDLIAN</sequence>
<evidence type="ECO:0000256" key="2">
    <source>
        <dbReference type="ARBA" id="ARBA00022737"/>
    </source>
</evidence>
<keyword evidence="2" id="KW-0677">Repeat</keyword>
<feature type="domain" description="C2H2-type" evidence="6">
    <location>
        <begin position="9"/>
        <end position="36"/>
    </location>
</feature>
<dbReference type="InterPro" id="IPR013087">
    <property type="entry name" value="Znf_C2H2_type"/>
</dbReference>
<evidence type="ECO:0000259" key="6">
    <source>
        <dbReference type="PROSITE" id="PS50157"/>
    </source>
</evidence>
<name>A0A2C9WB62_MANES</name>
<dbReference type="Gramene" id="Manes.02G053200.1.v8.1">
    <property type="protein sequence ID" value="Manes.02G053200.1.v8.1.CDS.1"/>
    <property type="gene ID" value="Manes.02G053200.v8.1"/>
</dbReference>
<gene>
    <name evidence="7" type="ORF">MANES_02G053200v8</name>
</gene>
<dbReference type="PANTHER" id="PTHR46869:SF9">
    <property type="entry name" value="C2H2-TYPE DOMAIN-CONTAINING PROTEIN"/>
    <property type="match status" value="1"/>
</dbReference>
<keyword evidence="3 5" id="KW-0863">Zinc-finger</keyword>
<feature type="domain" description="C2H2-type" evidence="6">
    <location>
        <begin position="497"/>
        <end position="525"/>
    </location>
</feature>
<keyword evidence="1" id="KW-0479">Metal-binding</keyword>
<dbReference type="STRING" id="3983.A0A2C9WB62"/>
<accession>A0A2C9WB62</accession>
<reference evidence="8" key="1">
    <citation type="journal article" date="2016" name="Nat. Biotechnol.">
        <title>Sequencing wild and cultivated cassava and related species reveals extensive interspecific hybridization and genetic diversity.</title>
        <authorList>
            <person name="Bredeson J.V."/>
            <person name="Lyons J.B."/>
            <person name="Prochnik S.E."/>
            <person name="Wu G.A."/>
            <person name="Ha C.M."/>
            <person name="Edsinger-Gonzales E."/>
            <person name="Grimwood J."/>
            <person name="Schmutz J."/>
            <person name="Rabbi I.Y."/>
            <person name="Egesi C."/>
            <person name="Nauluvula P."/>
            <person name="Lebot V."/>
            <person name="Ndunguru J."/>
            <person name="Mkamilo G."/>
            <person name="Bart R.S."/>
            <person name="Setter T.L."/>
            <person name="Gleadow R.M."/>
            <person name="Kulakow P."/>
            <person name="Ferguson M.E."/>
            <person name="Rounsley S."/>
            <person name="Rokhsar D.S."/>
        </authorList>
    </citation>
    <scope>NUCLEOTIDE SEQUENCE [LARGE SCALE GENOMIC DNA]</scope>
    <source>
        <strain evidence="8">cv. AM560-2</strain>
    </source>
</reference>
<comment type="caution">
    <text evidence="7">The sequence shown here is derived from an EMBL/GenBank/DDBJ whole genome shotgun (WGS) entry which is preliminary data.</text>
</comment>
<feature type="domain" description="C2H2-type" evidence="6">
    <location>
        <begin position="80"/>
        <end position="107"/>
    </location>
</feature>
<proteinExistence type="predicted"/>
<feature type="domain" description="C2H2-type" evidence="6">
    <location>
        <begin position="110"/>
        <end position="137"/>
    </location>
</feature>
<dbReference type="PANTHER" id="PTHR46869">
    <property type="entry name" value="C2H2-LIKE ZINC FINGER PROTEIN"/>
    <property type="match status" value="1"/>
</dbReference>
<dbReference type="OrthoDB" id="6077919at2759"/>
<keyword evidence="8" id="KW-1185">Reference proteome</keyword>
<dbReference type="Pfam" id="PF13912">
    <property type="entry name" value="zf-C2H2_6"/>
    <property type="match status" value="5"/>
</dbReference>
<dbReference type="InterPro" id="IPR036236">
    <property type="entry name" value="Znf_C2H2_sf"/>
</dbReference>
<dbReference type="AlphaFoldDB" id="A0A2C9WB62"/>
<dbReference type="GO" id="GO:0008270">
    <property type="term" value="F:zinc ion binding"/>
    <property type="evidence" value="ECO:0007669"/>
    <property type="project" value="UniProtKB-KW"/>
</dbReference>
<evidence type="ECO:0000313" key="8">
    <source>
        <dbReference type="Proteomes" id="UP000091857"/>
    </source>
</evidence>
<dbReference type="Gene3D" id="3.30.160.60">
    <property type="entry name" value="Classic Zinc Finger"/>
    <property type="match status" value="3"/>
</dbReference>
<dbReference type="OMA" id="REHKCRT"/>